<proteinExistence type="predicted"/>
<feature type="transmembrane region" description="Helical" evidence="1">
    <location>
        <begin position="107"/>
        <end position="126"/>
    </location>
</feature>
<name>A0A5J5LD32_HALHI</name>
<dbReference type="RefSeq" id="WP_050036529.1">
    <property type="nucleotide sequence ID" value="NZ_RQWK01000002.1"/>
</dbReference>
<evidence type="ECO:0000256" key="1">
    <source>
        <dbReference type="SAM" id="Phobius"/>
    </source>
</evidence>
<evidence type="ECO:0000313" key="3">
    <source>
        <dbReference type="Proteomes" id="UP000326244"/>
    </source>
</evidence>
<gene>
    <name evidence="2" type="ORF">EGO51_16360</name>
</gene>
<accession>A0A5J5LD32</accession>
<keyword evidence="1" id="KW-0472">Membrane</keyword>
<feature type="transmembrane region" description="Helical" evidence="1">
    <location>
        <begin position="44"/>
        <end position="63"/>
    </location>
</feature>
<feature type="transmembrane region" description="Helical" evidence="1">
    <location>
        <begin position="12"/>
        <end position="38"/>
    </location>
</feature>
<feature type="transmembrane region" description="Helical" evidence="1">
    <location>
        <begin position="75"/>
        <end position="95"/>
    </location>
</feature>
<sequence>MSNEVEFPVGKAILAMLCGASLFPISYPVSYFFGYLGVLSWDSVAMWGFLGPMFVIGVPVVLYDLPERFAEKLTGYWLLVASVGWVTLISTMQFFNSDVPESRMNVYAMGTTLLIVVSTLSIAAYLDYTNAPVDEYLDGLRPN</sequence>
<dbReference type="EMBL" id="RQWK01000002">
    <property type="protein sequence ID" value="KAA9404911.1"/>
    <property type="molecule type" value="Genomic_DNA"/>
</dbReference>
<reference evidence="2 3" key="1">
    <citation type="submission" date="2018-11" db="EMBL/GenBank/DDBJ databases">
        <title>Genomic analysis of Haloarcula hispanica CBA1121.</title>
        <authorList>
            <person name="Kim Y.B."/>
            <person name="Roh S.W."/>
        </authorList>
    </citation>
    <scope>NUCLEOTIDE SEQUENCE [LARGE SCALE GENOMIC DNA]</scope>
    <source>
        <strain evidence="2 3">CBA1121</strain>
    </source>
</reference>
<comment type="caution">
    <text evidence="2">The sequence shown here is derived from an EMBL/GenBank/DDBJ whole genome shotgun (WGS) entry which is preliminary data.</text>
</comment>
<evidence type="ECO:0000313" key="2">
    <source>
        <dbReference type="EMBL" id="KAA9404911.1"/>
    </source>
</evidence>
<dbReference type="GeneID" id="99240862"/>
<keyword evidence="1" id="KW-0812">Transmembrane</keyword>
<dbReference type="AlphaFoldDB" id="A0A5J5LD32"/>
<dbReference type="Proteomes" id="UP000326244">
    <property type="component" value="Unassembled WGS sequence"/>
</dbReference>
<keyword evidence="1" id="KW-1133">Transmembrane helix</keyword>
<protein>
    <submittedName>
        <fullName evidence="2">Uncharacterized protein</fullName>
    </submittedName>
</protein>
<organism evidence="2 3">
    <name type="scientific">Haloarcula hispanica</name>
    <dbReference type="NCBI Taxonomy" id="51589"/>
    <lineage>
        <taxon>Archaea</taxon>
        <taxon>Methanobacteriati</taxon>
        <taxon>Methanobacteriota</taxon>
        <taxon>Stenosarchaea group</taxon>
        <taxon>Halobacteria</taxon>
        <taxon>Halobacteriales</taxon>
        <taxon>Haloarculaceae</taxon>
        <taxon>Haloarcula</taxon>
    </lineage>
</organism>